<dbReference type="eggNOG" id="COG2815">
    <property type="taxonomic scope" value="Bacteria"/>
</dbReference>
<gene>
    <name evidence="2" type="ORF">LYNGBM3L_48880</name>
</gene>
<keyword evidence="3" id="KW-1185">Reference proteome</keyword>
<accession>F4XXU5</accession>
<keyword evidence="1" id="KW-0175">Coiled coil</keyword>
<protein>
    <submittedName>
        <fullName evidence="2">Uncharacterized protein</fullName>
    </submittedName>
</protein>
<dbReference type="AlphaFoldDB" id="F4XXU5"/>
<dbReference type="Proteomes" id="UP000003959">
    <property type="component" value="Unassembled WGS sequence"/>
</dbReference>
<feature type="coiled-coil region" evidence="1">
    <location>
        <begin position="2"/>
        <end position="29"/>
    </location>
</feature>
<dbReference type="RefSeq" id="WP_009149589.1">
    <property type="nucleotide sequence ID" value="NZ_GL890950.1"/>
</dbReference>
<organism evidence="2 3">
    <name type="scientific">Moorena producens 3L</name>
    <dbReference type="NCBI Taxonomy" id="489825"/>
    <lineage>
        <taxon>Bacteria</taxon>
        <taxon>Bacillati</taxon>
        <taxon>Cyanobacteriota</taxon>
        <taxon>Cyanophyceae</taxon>
        <taxon>Coleofasciculales</taxon>
        <taxon>Coleofasciculaceae</taxon>
        <taxon>Moorena</taxon>
    </lineage>
</organism>
<dbReference type="HOGENOM" id="CLU_2585818_0_0_3"/>
<evidence type="ECO:0000313" key="2">
    <source>
        <dbReference type="EMBL" id="EGJ30598.1"/>
    </source>
</evidence>
<dbReference type="EMBL" id="GL890950">
    <property type="protein sequence ID" value="EGJ30598.1"/>
    <property type="molecule type" value="Genomic_DNA"/>
</dbReference>
<evidence type="ECO:0000313" key="3">
    <source>
        <dbReference type="Proteomes" id="UP000003959"/>
    </source>
</evidence>
<name>F4XXU5_9CYAN</name>
<reference evidence="3" key="1">
    <citation type="journal article" date="2011" name="Proc. Natl. Acad. Sci. U.S.A.">
        <title>Genomic insights into the physiology and ecology of the marine filamentous cyanobacterium Lyngbya majuscula.</title>
        <authorList>
            <person name="Jones A.C."/>
            <person name="Monroe E.A."/>
            <person name="Podell S."/>
            <person name="Hess W.R."/>
            <person name="Klages S."/>
            <person name="Esquenazi E."/>
            <person name="Niessen S."/>
            <person name="Hoover H."/>
            <person name="Rothmann M."/>
            <person name="Lasken R.S."/>
            <person name="Yates J.R.III."/>
            <person name="Reinhardt R."/>
            <person name="Kube M."/>
            <person name="Burkart M.D."/>
            <person name="Allen E.E."/>
            <person name="Dorrestein P.C."/>
            <person name="Gerwick W.H."/>
            <person name="Gerwick L."/>
        </authorList>
    </citation>
    <scope>NUCLEOTIDE SEQUENCE [LARGE SCALE GENOMIC DNA]</scope>
    <source>
        <strain evidence="3">3L</strain>
    </source>
</reference>
<proteinExistence type="predicted"/>
<evidence type="ECO:0000256" key="1">
    <source>
        <dbReference type="SAM" id="Coils"/>
    </source>
</evidence>
<sequence length="80" mass="8952">MKEQLEQRLTQLKAEFESGQKVLADLEAKQANVRETLLRIQGAIQVLEEELTKHNGAASEPDNLQGLETEALATHLQNKD</sequence>
<dbReference type="OrthoDB" id="466952at2"/>